<evidence type="ECO:0000313" key="2">
    <source>
        <dbReference type="Proteomes" id="UP000094769"/>
    </source>
</evidence>
<evidence type="ECO:0000313" key="1">
    <source>
        <dbReference type="EMBL" id="ODJ85734.1"/>
    </source>
</evidence>
<dbReference type="InterPro" id="IPR027417">
    <property type="entry name" value="P-loop_NTPase"/>
</dbReference>
<dbReference type="OrthoDB" id="1429303at2"/>
<name>A0A7Z1AE64_9GAMM</name>
<protein>
    <recommendedName>
        <fullName evidence="3">Sulfotransferase domain-containing protein</fullName>
    </recommendedName>
</protein>
<dbReference type="Proteomes" id="UP000094769">
    <property type="component" value="Unassembled WGS sequence"/>
</dbReference>
<dbReference type="EMBL" id="MARB01000037">
    <property type="protein sequence ID" value="ODJ85734.1"/>
    <property type="molecule type" value="Genomic_DNA"/>
</dbReference>
<dbReference type="AlphaFoldDB" id="A0A7Z1AE64"/>
<sequence length="176" mass="20227">MNIFILNAGRCGSTTFVQACQHISNYTAAHESRSTLTGKLRLSYPDNHIEADNRLCWILGRLEREYGNDAYYVHLTRDRRQSVESFVKRKEYGIMQAYREGILMGGQQQSATEIASDYLDTVACNISLFLKDKRHKMAFSLENAASDFVDFWHWIGAQGELDKALAEWRTRYNASV</sequence>
<dbReference type="SUPFAM" id="SSF52540">
    <property type="entry name" value="P-loop containing nucleoside triphosphate hydrolases"/>
    <property type="match status" value="1"/>
</dbReference>
<evidence type="ECO:0008006" key="3">
    <source>
        <dbReference type="Google" id="ProtNLM"/>
    </source>
</evidence>
<reference evidence="1 2" key="1">
    <citation type="submission" date="2016-06" db="EMBL/GenBank/DDBJ databases">
        <title>Genome sequence of endosymbiont of Candidatus Endolucinida thiodiazotropha.</title>
        <authorList>
            <person name="Poehlein A."/>
            <person name="Koenig S."/>
            <person name="Heiden S.E."/>
            <person name="Thuermer A."/>
            <person name="Voget S."/>
            <person name="Daniel R."/>
            <person name="Markert S."/>
            <person name="Gros O."/>
            <person name="Schweder T."/>
        </authorList>
    </citation>
    <scope>NUCLEOTIDE SEQUENCE [LARGE SCALE GENOMIC DNA]</scope>
    <source>
        <strain evidence="1 2">COS</strain>
    </source>
</reference>
<keyword evidence="2" id="KW-1185">Reference proteome</keyword>
<proteinExistence type="predicted"/>
<accession>A0A7Z1AE64</accession>
<comment type="caution">
    <text evidence="1">The sequence shown here is derived from an EMBL/GenBank/DDBJ whole genome shotgun (WGS) entry which is preliminary data.</text>
</comment>
<dbReference type="RefSeq" id="WP_069128335.1">
    <property type="nucleotide sequence ID" value="NZ_MARB01000037.1"/>
</dbReference>
<organism evidence="1 2">
    <name type="scientific">Candidatus Thiodiazotropha endolucinida</name>
    <dbReference type="NCBI Taxonomy" id="1655433"/>
    <lineage>
        <taxon>Bacteria</taxon>
        <taxon>Pseudomonadati</taxon>
        <taxon>Pseudomonadota</taxon>
        <taxon>Gammaproteobacteria</taxon>
        <taxon>Chromatiales</taxon>
        <taxon>Sedimenticolaceae</taxon>
        <taxon>Candidatus Thiodiazotropha</taxon>
    </lineage>
</organism>
<gene>
    <name evidence="1" type="ORF">CODIS_40260</name>
</gene>